<accession>A0A644Y7J9</accession>
<evidence type="ECO:0000313" key="2">
    <source>
        <dbReference type="EMBL" id="MPM22094.1"/>
    </source>
</evidence>
<dbReference type="Pfam" id="PF13276">
    <property type="entry name" value="HTH_21"/>
    <property type="match status" value="1"/>
</dbReference>
<dbReference type="PANTHER" id="PTHR46889:SF4">
    <property type="entry name" value="TRANSPOSASE INSO FOR INSERTION SEQUENCE ELEMENT IS911B-RELATED"/>
    <property type="match status" value="1"/>
</dbReference>
<dbReference type="InterPro" id="IPR025948">
    <property type="entry name" value="HTH-like_dom"/>
</dbReference>
<comment type="caution">
    <text evidence="2">The sequence shown here is derived from an EMBL/GenBank/DDBJ whole genome shotgun (WGS) entry which is preliminary data.</text>
</comment>
<gene>
    <name evidence="2" type="ORF">SDC9_68544</name>
</gene>
<reference evidence="2" key="1">
    <citation type="submission" date="2019-08" db="EMBL/GenBank/DDBJ databases">
        <authorList>
            <person name="Kucharzyk K."/>
            <person name="Murdoch R.W."/>
            <person name="Higgins S."/>
            <person name="Loffler F."/>
        </authorList>
    </citation>
    <scope>NUCLEOTIDE SEQUENCE</scope>
</reference>
<organism evidence="2">
    <name type="scientific">bioreactor metagenome</name>
    <dbReference type="NCBI Taxonomy" id="1076179"/>
    <lineage>
        <taxon>unclassified sequences</taxon>
        <taxon>metagenomes</taxon>
        <taxon>ecological metagenomes</taxon>
    </lineage>
</organism>
<dbReference type="InterPro" id="IPR050900">
    <property type="entry name" value="Transposase_IS3/IS150/IS904"/>
</dbReference>
<protein>
    <recommendedName>
        <fullName evidence="1">HTH-like domain-containing protein</fullName>
    </recommendedName>
</protein>
<name>A0A644Y7J9_9ZZZZ</name>
<proteinExistence type="predicted"/>
<feature type="domain" description="HTH-like" evidence="1">
    <location>
        <begin position="44"/>
        <end position="99"/>
    </location>
</feature>
<sequence>MRFQFLKENQEKYNIKKACKILKISRSGFYDYLHRRKSKRLIENEALAEIILEVFKENEGRYGSRRIQQVLQHRNIKVNEKRVSRIMSGQGLIAKGAKKPYRYYPNRTQYEERENILNRVFTANEKNKIWVGDITYIPTYILTAVLNIHHNDFRHCCFDMAAARA</sequence>
<dbReference type="AlphaFoldDB" id="A0A644Y7J9"/>
<dbReference type="PANTHER" id="PTHR46889">
    <property type="entry name" value="TRANSPOSASE INSF FOR INSERTION SEQUENCE IS3B-RELATED"/>
    <property type="match status" value="1"/>
</dbReference>
<evidence type="ECO:0000259" key="1">
    <source>
        <dbReference type="Pfam" id="PF13276"/>
    </source>
</evidence>
<dbReference type="EMBL" id="VSSQ01003733">
    <property type="protein sequence ID" value="MPM22094.1"/>
    <property type="molecule type" value="Genomic_DNA"/>
</dbReference>